<feature type="domain" description="Beta-ketoacyl synthase-like N-terminal" evidence="2">
    <location>
        <begin position="4"/>
        <end position="187"/>
    </location>
</feature>
<dbReference type="PANTHER" id="PTHR11712:SF336">
    <property type="entry name" value="3-OXOACYL-[ACYL-CARRIER-PROTEIN] SYNTHASE, MITOCHONDRIAL"/>
    <property type="match status" value="1"/>
</dbReference>
<evidence type="ECO:0000256" key="1">
    <source>
        <dbReference type="ARBA" id="ARBA00022679"/>
    </source>
</evidence>
<keyword evidence="1" id="KW-0808">Transferase</keyword>
<accession>A0A1Q8BRW9</accession>
<dbReference type="PANTHER" id="PTHR11712">
    <property type="entry name" value="POLYKETIDE SYNTHASE-RELATED"/>
    <property type="match status" value="1"/>
</dbReference>
<sequence length="355" mass="36127">MTAVITGWSATSPFGHGRDAFAAGVRAGVPAPAVPAPPDSWLLAGGTAHLVPDFDPVERLGRKGTGAMDRTTALAVHTLGLARADEPPSDGRTGVVLGTTSGSALTQFSFTADSLTRRKPYFVNPAQMPFALMNSAAARSASWHGLTGPNTTLAAGRLSGVAGLRYAGRLLRTGRAAGVFVGAAEEYSGARELLERGTGNDLRLGEAAAIMFVRAGVSGNRSGLAEVVALDTRLASDDAPGEALVECLRHSLAGVAPDEVWGLAVSGVDTMESEAVAEVLGTRIDRVVAPARLVGDTGAAGGPLGVVALLALAEGEDAARGRVVVATAVDRDGMAGCVVLRLLDGSSMRDRGVAR</sequence>
<gene>
    <name evidence="3" type="ORF">BU204_37540</name>
</gene>
<dbReference type="InterPro" id="IPR000794">
    <property type="entry name" value="Beta-ketoacyl_synthase"/>
</dbReference>
<dbReference type="EMBL" id="MSIE01000153">
    <property type="protein sequence ID" value="OLF04856.1"/>
    <property type="molecule type" value="Genomic_DNA"/>
</dbReference>
<dbReference type="AlphaFoldDB" id="A0A1Q8BRW9"/>
<dbReference type="STRING" id="1912961.BU204_37540"/>
<dbReference type="Gene3D" id="3.40.47.10">
    <property type="match status" value="1"/>
</dbReference>
<dbReference type="InterPro" id="IPR016039">
    <property type="entry name" value="Thiolase-like"/>
</dbReference>
<dbReference type="OrthoDB" id="7061549at2"/>
<dbReference type="GO" id="GO:0006633">
    <property type="term" value="P:fatty acid biosynthetic process"/>
    <property type="evidence" value="ECO:0007669"/>
    <property type="project" value="TreeGrafter"/>
</dbReference>
<dbReference type="InterPro" id="IPR014030">
    <property type="entry name" value="Ketoacyl_synth_N"/>
</dbReference>
<dbReference type="SUPFAM" id="SSF53901">
    <property type="entry name" value="Thiolase-like"/>
    <property type="match status" value="1"/>
</dbReference>
<comment type="caution">
    <text evidence="3">The sequence shown here is derived from an EMBL/GenBank/DDBJ whole genome shotgun (WGS) entry which is preliminary data.</text>
</comment>
<dbReference type="Proteomes" id="UP000185596">
    <property type="component" value="Unassembled WGS sequence"/>
</dbReference>
<name>A0A1Q8BRW9_9PSEU</name>
<protein>
    <recommendedName>
        <fullName evidence="2">Beta-ketoacyl synthase-like N-terminal domain-containing protein</fullName>
    </recommendedName>
</protein>
<dbReference type="GO" id="GO:0004315">
    <property type="term" value="F:3-oxoacyl-[acyl-carrier-protein] synthase activity"/>
    <property type="evidence" value="ECO:0007669"/>
    <property type="project" value="TreeGrafter"/>
</dbReference>
<organism evidence="3 4">
    <name type="scientific">Actinophytocola xanthii</name>
    <dbReference type="NCBI Taxonomy" id="1912961"/>
    <lineage>
        <taxon>Bacteria</taxon>
        <taxon>Bacillati</taxon>
        <taxon>Actinomycetota</taxon>
        <taxon>Actinomycetes</taxon>
        <taxon>Pseudonocardiales</taxon>
        <taxon>Pseudonocardiaceae</taxon>
    </lineage>
</organism>
<evidence type="ECO:0000313" key="3">
    <source>
        <dbReference type="EMBL" id="OLF04856.1"/>
    </source>
</evidence>
<dbReference type="RefSeq" id="WP_075130537.1">
    <property type="nucleotide sequence ID" value="NZ_MSIE01000153.1"/>
</dbReference>
<keyword evidence="4" id="KW-1185">Reference proteome</keyword>
<dbReference type="Pfam" id="PF00109">
    <property type="entry name" value="ketoacyl-synt"/>
    <property type="match status" value="1"/>
</dbReference>
<proteinExistence type="predicted"/>
<evidence type="ECO:0000259" key="2">
    <source>
        <dbReference type="Pfam" id="PF00109"/>
    </source>
</evidence>
<evidence type="ECO:0000313" key="4">
    <source>
        <dbReference type="Proteomes" id="UP000185596"/>
    </source>
</evidence>
<reference evidence="3 4" key="1">
    <citation type="submission" date="2016-12" db="EMBL/GenBank/DDBJ databases">
        <title>The draft genome sequence of Actinophytocola sp. 11-183.</title>
        <authorList>
            <person name="Wang W."/>
            <person name="Yuan L."/>
        </authorList>
    </citation>
    <scope>NUCLEOTIDE SEQUENCE [LARGE SCALE GENOMIC DNA]</scope>
    <source>
        <strain evidence="3 4">11-183</strain>
    </source>
</reference>